<gene>
    <name evidence="2" type="ORF">P3W85_05380</name>
</gene>
<accession>A0ABT6AIY9</accession>
<evidence type="ECO:0000313" key="3">
    <source>
        <dbReference type="Proteomes" id="UP001216674"/>
    </source>
</evidence>
<dbReference type="InterPro" id="IPR052342">
    <property type="entry name" value="MCH/BMMD"/>
</dbReference>
<dbReference type="Pfam" id="PF01575">
    <property type="entry name" value="MaoC_dehydratas"/>
    <property type="match status" value="1"/>
</dbReference>
<organism evidence="2 3">
    <name type="scientific">Cupriavidus basilensis</name>
    <dbReference type="NCBI Taxonomy" id="68895"/>
    <lineage>
        <taxon>Bacteria</taxon>
        <taxon>Pseudomonadati</taxon>
        <taxon>Pseudomonadota</taxon>
        <taxon>Betaproteobacteria</taxon>
        <taxon>Burkholderiales</taxon>
        <taxon>Burkholderiaceae</taxon>
        <taxon>Cupriavidus</taxon>
    </lineage>
</organism>
<dbReference type="RefSeq" id="WP_017224567.1">
    <property type="nucleotide sequence ID" value="NZ_JARJLM010000092.1"/>
</dbReference>
<keyword evidence="3" id="KW-1185">Reference proteome</keyword>
<dbReference type="Proteomes" id="UP001216674">
    <property type="component" value="Unassembled WGS sequence"/>
</dbReference>
<dbReference type="EMBL" id="JARJLM010000092">
    <property type="protein sequence ID" value="MDF3832378.1"/>
    <property type="molecule type" value="Genomic_DNA"/>
</dbReference>
<dbReference type="InterPro" id="IPR002539">
    <property type="entry name" value="MaoC-like_dom"/>
</dbReference>
<protein>
    <submittedName>
        <fullName evidence="2">MaoC/PaaZ C-terminal domain-containing protein</fullName>
    </submittedName>
</protein>
<proteinExistence type="predicted"/>
<feature type="domain" description="MaoC-like" evidence="1">
    <location>
        <begin position="20"/>
        <end position="131"/>
    </location>
</feature>
<evidence type="ECO:0000259" key="1">
    <source>
        <dbReference type="Pfam" id="PF01575"/>
    </source>
</evidence>
<name>A0ABT6AIY9_9BURK</name>
<evidence type="ECO:0000313" key="2">
    <source>
        <dbReference type="EMBL" id="MDF3832378.1"/>
    </source>
</evidence>
<dbReference type="SUPFAM" id="SSF54637">
    <property type="entry name" value="Thioesterase/thiol ester dehydrase-isomerase"/>
    <property type="match status" value="1"/>
</dbReference>
<sequence>MTDNAAQYRPRGLYFEDFGIGKTIVTSRRTVTLTDIVNFACLSGDHNAPHIDHEFCKTQPYGEPIAHGPLVLAIAGGLQCLSGINDGTIVAMLGLDKWRMHLPVKAGDTIQVFITPTEKKLTSSGEQGVVTCDRIVKNQRGETVHSMVISLMYRCRSTEEQAR</sequence>
<dbReference type="PANTHER" id="PTHR43664:SF1">
    <property type="entry name" value="BETA-METHYLMALYL-COA DEHYDRATASE"/>
    <property type="match status" value="1"/>
</dbReference>
<comment type="caution">
    <text evidence="2">The sequence shown here is derived from an EMBL/GenBank/DDBJ whole genome shotgun (WGS) entry which is preliminary data.</text>
</comment>
<reference evidence="2 3" key="1">
    <citation type="submission" date="2023-03" db="EMBL/GenBank/DDBJ databases">
        <title>Draft assemblies of triclosan tolerant bacteria isolated from returned activated sludge.</title>
        <authorList>
            <person name="Van Hamelsveld S."/>
        </authorList>
    </citation>
    <scope>NUCLEOTIDE SEQUENCE [LARGE SCALE GENOMIC DNA]</scope>
    <source>
        <strain evidence="2 3">GW210010_S58</strain>
    </source>
</reference>
<dbReference type="Gene3D" id="3.10.129.10">
    <property type="entry name" value="Hotdog Thioesterase"/>
    <property type="match status" value="1"/>
</dbReference>
<dbReference type="PANTHER" id="PTHR43664">
    <property type="entry name" value="MONOAMINE OXIDASE-RELATED"/>
    <property type="match status" value="1"/>
</dbReference>
<dbReference type="InterPro" id="IPR029069">
    <property type="entry name" value="HotDog_dom_sf"/>
</dbReference>